<organism evidence="1 2">
    <name type="scientific">Janibacter terrae</name>
    <dbReference type="NCBI Taxonomy" id="103817"/>
    <lineage>
        <taxon>Bacteria</taxon>
        <taxon>Bacillati</taxon>
        <taxon>Actinomycetota</taxon>
        <taxon>Actinomycetes</taxon>
        <taxon>Micrococcales</taxon>
        <taxon>Intrasporangiaceae</taxon>
        <taxon>Janibacter</taxon>
    </lineage>
</organism>
<dbReference type="InterPro" id="IPR036390">
    <property type="entry name" value="WH_DNA-bd_sf"/>
</dbReference>
<dbReference type="SUPFAM" id="SSF46785">
    <property type="entry name" value="Winged helix' DNA-binding domain"/>
    <property type="match status" value="1"/>
</dbReference>
<keyword evidence="2" id="KW-1185">Reference proteome</keyword>
<name>A0ABZ2FD89_9MICO</name>
<dbReference type="EMBL" id="CP104874">
    <property type="protein sequence ID" value="WWF05076.1"/>
    <property type="molecule type" value="Genomic_DNA"/>
</dbReference>
<reference evidence="1 2" key="1">
    <citation type="submission" date="2022-09" db="EMBL/GenBank/DDBJ databases">
        <title>Complete genome sequence of Janibacter terrae strain COS04-44, PCL-degrading bacteria isolated from oil spilled coast.</title>
        <authorList>
            <person name="Park H."/>
            <person name="Kim J.Y."/>
            <person name="An S.H."/>
            <person name="Lee C.M."/>
            <person name="Weon H.-Y."/>
        </authorList>
    </citation>
    <scope>NUCLEOTIDE SEQUENCE [LARGE SCALE GENOMIC DNA]</scope>
    <source>
        <strain evidence="1 2">COS04-44</strain>
    </source>
</reference>
<dbReference type="InterPro" id="IPR027417">
    <property type="entry name" value="P-loop_NTPase"/>
</dbReference>
<dbReference type="RefSeq" id="WP_338538172.1">
    <property type="nucleotide sequence ID" value="NZ_CP104874.1"/>
</dbReference>
<dbReference type="Proteomes" id="UP001381003">
    <property type="component" value="Chromosome"/>
</dbReference>
<protein>
    <submittedName>
        <fullName evidence="1">AAA family ATPase</fullName>
    </submittedName>
</protein>
<dbReference type="Pfam" id="PF13481">
    <property type="entry name" value="AAA_25"/>
    <property type="match status" value="1"/>
</dbReference>
<dbReference type="Gene3D" id="3.40.50.300">
    <property type="entry name" value="P-loop containing nucleotide triphosphate hydrolases"/>
    <property type="match status" value="1"/>
</dbReference>
<gene>
    <name evidence="1" type="ORF">N5P18_15645</name>
</gene>
<evidence type="ECO:0000313" key="1">
    <source>
        <dbReference type="EMBL" id="WWF05076.1"/>
    </source>
</evidence>
<evidence type="ECO:0000313" key="2">
    <source>
        <dbReference type="Proteomes" id="UP001381003"/>
    </source>
</evidence>
<accession>A0ABZ2FD89</accession>
<dbReference type="SUPFAM" id="SSF52540">
    <property type="entry name" value="P-loop containing nucleoside triphosphate hydrolases"/>
    <property type="match status" value="1"/>
</dbReference>
<sequence length="356" mass="37853">MSTLETDGLKRGVYFTADALLDTHFPEPRWAVPGLIAEGLTLLAGAPKLGKSWLCLDLGLSIATGTRALGKIDTLQGDVLYCALEDPPRRLKSRLRKILDGDQAPANLVLVTELPNMTVALDMIAEWLESRPEARLVIIDVLAKVRPPATPGTSAYEADYAVLSRLKRLADTYRVAVVVVTHLRKMEAPDVFDQVSGSTGLTGGADATLVLKRARGEHSASMHVTGRDIVESEYAVTFNPQRCTWSLDGEALADSAMIAATNRVADGLGDKAAEILAVVSKHPDGIGPKAVGETVGLSTANAATYLTRLVESGRVDKAGRGKYTPVNSVNSVTSGGDTLAEVHTLHTVHTPLEGDE</sequence>
<proteinExistence type="predicted"/>